<feature type="chain" id="PRO_5041975694" evidence="2">
    <location>
        <begin position="21"/>
        <end position="135"/>
    </location>
</feature>
<accession>A0AAE0H033</accession>
<keyword evidence="4" id="KW-1185">Reference proteome</keyword>
<reference evidence="3 4" key="1">
    <citation type="journal article" date="2015" name="Genome Biol. Evol.">
        <title>Comparative Genomics of a Bacterivorous Green Alga Reveals Evolutionary Causalities and Consequences of Phago-Mixotrophic Mode of Nutrition.</title>
        <authorList>
            <person name="Burns J.A."/>
            <person name="Paasch A."/>
            <person name="Narechania A."/>
            <person name="Kim E."/>
        </authorList>
    </citation>
    <scope>NUCLEOTIDE SEQUENCE [LARGE SCALE GENOMIC DNA]</scope>
    <source>
        <strain evidence="3 4">PLY_AMNH</strain>
    </source>
</reference>
<evidence type="ECO:0000313" key="4">
    <source>
        <dbReference type="Proteomes" id="UP001190700"/>
    </source>
</evidence>
<comment type="caution">
    <text evidence="3">The sequence shown here is derived from an EMBL/GenBank/DDBJ whole genome shotgun (WGS) entry which is preliminary data.</text>
</comment>
<feature type="compositionally biased region" description="Basic and acidic residues" evidence="1">
    <location>
        <begin position="108"/>
        <end position="118"/>
    </location>
</feature>
<feature type="signal peptide" evidence="2">
    <location>
        <begin position="1"/>
        <end position="20"/>
    </location>
</feature>
<evidence type="ECO:0000256" key="2">
    <source>
        <dbReference type="SAM" id="SignalP"/>
    </source>
</evidence>
<feature type="region of interest" description="Disordered" evidence="1">
    <location>
        <begin position="99"/>
        <end position="118"/>
    </location>
</feature>
<dbReference type="Proteomes" id="UP001190700">
    <property type="component" value="Unassembled WGS sequence"/>
</dbReference>
<gene>
    <name evidence="3" type="ORF">CYMTET_5092</name>
</gene>
<evidence type="ECO:0000256" key="1">
    <source>
        <dbReference type="SAM" id="MobiDB-lite"/>
    </source>
</evidence>
<sequence>MGENRVWCSCSVLTLMLGNASDVCCDILIAELVEIKDWAVMGGPKATLRFLALDMSQGAREDCQVLGVRVAEEKVSNLNPHPVVVSWWDSQRDCIQALSSPPRRQRMRGKEDRSKDRSARRRLLVDRWGLEGIPT</sequence>
<evidence type="ECO:0000313" key="3">
    <source>
        <dbReference type="EMBL" id="KAK3287381.1"/>
    </source>
</evidence>
<keyword evidence="2" id="KW-0732">Signal</keyword>
<protein>
    <submittedName>
        <fullName evidence="3">Uncharacterized protein</fullName>
    </submittedName>
</protein>
<organism evidence="3 4">
    <name type="scientific">Cymbomonas tetramitiformis</name>
    <dbReference type="NCBI Taxonomy" id="36881"/>
    <lineage>
        <taxon>Eukaryota</taxon>
        <taxon>Viridiplantae</taxon>
        <taxon>Chlorophyta</taxon>
        <taxon>Pyramimonadophyceae</taxon>
        <taxon>Pyramimonadales</taxon>
        <taxon>Pyramimonadaceae</taxon>
        <taxon>Cymbomonas</taxon>
    </lineage>
</organism>
<name>A0AAE0H033_9CHLO</name>
<proteinExistence type="predicted"/>
<dbReference type="AlphaFoldDB" id="A0AAE0H033"/>
<dbReference type="EMBL" id="LGRX02000875">
    <property type="protein sequence ID" value="KAK3287381.1"/>
    <property type="molecule type" value="Genomic_DNA"/>
</dbReference>